<dbReference type="Proteomes" id="UP000289738">
    <property type="component" value="Chromosome B02"/>
</dbReference>
<dbReference type="STRING" id="3818.A0A445AF80"/>
<name>A0A445AF80_ARAHY</name>
<keyword evidence="1" id="KW-1133">Transmembrane helix</keyword>
<dbReference type="SMART" id="SM00054">
    <property type="entry name" value="EFh"/>
    <property type="match status" value="1"/>
</dbReference>
<evidence type="ECO:0000313" key="3">
    <source>
        <dbReference type="EMBL" id="RYR25086.1"/>
    </source>
</evidence>
<dbReference type="GO" id="GO:0005509">
    <property type="term" value="F:calcium ion binding"/>
    <property type="evidence" value="ECO:0007669"/>
    <property type="project" value="InterPro"/>
</dbReference>
<feature type="domain" description="EF-hand" evidence="2">
    <location>
        <begin position="124"/>
        <end position="159"/>
    </location>
</feature>
<dbReference type="Gene3D" id="1.10.238.10">
    <property type="entry name" value="EF-hand"/>
    <property type="match status" value="1"/>
</dbReference>
<dbReference type="PROSITE" id="PS50222">
    <property type="entry name" value="EF_HAND_2"/>
    <property type="match status" value="1"/>
</dbReference>
<reference evidence="3 4" key="1">
    <citation type="submission" date="2019-01" db="EMBL/GenBank/DDBJ databases">
        <title>Sequencing of cultivated peanut Arachis hypogaea provides insights into genome evolution and oil improvement.</title>
        <authorList>
            <person name="Chen X."/>
        </authorList>
    </citation>
    <scope>NUCLEOTIDE SEQUENCE [LARGE SCALE GENOMIC DNA]</scope>
    <source>
        <strain evidence="4">cv. Fuhuasheng</strain>
        <tissue evidence="3">Leaves</tissue>
    </source>
</reference>
<accession>A0A445AF80</accession>
<keyword evidence="4" id="KW-1185">Reference proteome</keyword>
<comment type="caution">
    <text evidence="3">The sequence shown here is derived from an EMBL/GenBank/DDBJ whole genome shotgun (WGS) entry which is preliminary data.</text>
</comment>
<keyword evidence="1" id="KW-0472">Membrane</keyword>
<dbReference type="AlphaFoldDB" id="A0A445AF80"/>
<evidence type="ECO:0000259" key="2">
    <source>
        <dbReference type="PROSITE" id="PS50222"/>
    </source>
</evidence>
<keyword evidence="1" id="KW-0812">Transmembrane</keyword>
<dbReference type="Pfam" id="PF13405">
    <property type="entry name" value="EF-hand_6"/>
    <property type="match status" value="1"/>
</dbReference>
<gene>
    <name evidence="3" type="ORF">Ahy_B02g058714</name>
</gene>
<proteinExistence type="predicted"/>
<protein>
    <recommendedName>
        <fullName evidence="2">EF-hand domain-containing protein</fullName>
    </recommendedName>
</protein>
<evidence type="ECO:0000256" key="1">
    <source>
        <dbReference type="SAM" id="Phobius"/>
    </source>
</evidence>
<sequence>MVVGQLHCFNEEKRSQSDGNSTPFFGFKYVFLFCTVYNIINEFISALWFFLLPQIHYGNSNTCFDEKLSSGPEICHNEPSGFIDFGKLERDHVKMVMAKRDFLAARKVRNFKNSLVPRNFLHEPSLEELKDAFDVFHENKDGFIDASELQRVLRILRWKEAREHENC</sequence>
<feature type="transmembrane region" description="Helical" evidence="1">
    <location>
        <begin position="29"/>
        <end position="51"/>
    </location>
</feature>
<dbReference type="InterPro" id="IPR002048">
    <property type="entry name" value="EF_hand_dom"/>
</dbReference>
<evidence type="ECO:0000313" key="4">
    <source>
        <dbReference type="Proteomes" id="UP000289738"/>
    </source>
</evidence>
<dbReference type="InterPro" id="IPR011992">
    <property type="entry name" value="EF-hand-dom_pair"/>
</dbReference>
<dbReference type="EMBL" id="SDMP01000012">
    <property type="protein sequence ID" value="RYR25086.1"/>
    <property type="molecule type" value="Genomic_DNA"/>
</dbReference>
<organism evidence="3 4">
    <name type="scientific">Arachis hypogaea</name>
    <name type="common">Peanut</name>
    <dbReference type="NCBI Taxonomy" id="3818"/>
    <lineage>
        <taxon>Eukaryota</taxon>
        <taxon>Viridiplantae</taxon>
        <taxon>Streptophyta</taxon>
        <taxon>Embryophyta</taxon>
        <taxon>Tracheophyta</taxon>
        <taxon>Spermatophyta</taxon>
        <taxon>Magnoliopsida</taxon>
        <taxon>eudicotyledons</taxon>
        <taxon>Gunneridae</taxon>
        <taxon>Pentapetalae</taxon>
        <taxon>rosids</taxon>
        <taxon>fabids</taxon>
        <taxon>Fabales</taxon>
        <taxon>Fabaceae</taxon>
        <taxon>Papilionoideae</taxon>
        <taxon>50 kb inversion clade</taxon>
        <taxon>dalbergioids sensu lato</taxon>
        <taxon>Dalbergieae</taxon>
        <taxon>Pterocarpus clade</taxon>
        <taxon>Arachis</taxon>
    </lineage>
</organism>
<dbReference type="SUPFAM" id="SSF47473">
    <property type="entry name" value="EF-hand"/>
    <property type="match status" value="1"/>
</dbReference>